<reference evidence="6 7" key="1">
    <citation type="journal article" date="2018" name="Mol. Biol. Evol.">
        <title>Broad Genomic Sampling Reveals a Smut Pathogenic Ancestry of the Fungal Clade Ustilaginomycotina.</title>
        <authorList>
            <person name="Kijpornyongpan T."/>
            <person name="Mondo S.J."/>
            <person name="Barry K."/>
            <person name="Sandor L."/>
            <person name="Lee J."/>
            <person name="Lipzen A."/>
            <person name="Pangilinan J."/>
            <person name="LaButti K."/>
            <person name="Hainaut M."/>
            <person name="Henrissat B."/>
            <person name="Grigoriev I.V."/>
            <person name="Spatafora J.W."/>
            <person name="Aime M.C."/>
        </authorList>
    </citation>
    <scope>NUCLEOTIDE SEQUENCE [LARGE SCALE GENOMIC DNA]</scope>
    <source>
        <strain evidence="6 7">MCA 4718</strain>
    </source>
</reference>
<dbReference type="CDD" id="cd05286">
    <property type="entry name" value="QOR2"/>
    <property type="match status" value="1"/>
</dbReference>
<evidence type="ECO:0000256" key="1">
    <source>
        <dbReference type="ARBA" id="ARBA00022857"/>
    </source>
</evidence>
<keyword evidence="7" id="KW-1185">Reference proteome</keyword>
<dbReference type="Gene3D" id="3.90.180.10">
    <property type="entry name" value="Medium-chain alcohol dehydrogenases, catalytic domain"/>
    <property type="match status" value="1"/>
</dbReference>
<dbReference type="InterPro" id="IPR036291">
    <property type="entry name" value="NAD(P)-bd_dom_sf"/>
</dbReference>
<dbReference type="GO" id="GO:0005829">
    <property type="term" value="C:cytosol"/>
    <property type="evidence" value="ECO:0007669"/>
    <property type="project" value="TreeGrafter"/>
</dbReference>
<dbReference type="InterPro" id="IPR013154">
    <property type="entry name" value="ADH-like_N"/>
</dbReference>
<dbReference type="InterPro" id="IPR011032">
    <property type="entry name" value="GroES-like_sf"/>
</dbReference>
<name>A0A316UDQ3_9BASI</name>
<evidence type="ECO:0000256" key="4">
    <source>
        <dbReference type="ARBA" id="ARBA00070796"/>
    </source>
</evidence>
<dbReference type="GO" id="GO:0035925">
    <property type="term" value="F:mRNA 3'-UTR AU-rich region binding"/>
    <property type="evidence" value="ECO:0007669"/>
    <property type="project" value="TreeGrafter"/>
</dbReference>
<dbReference type="Proteomes" id="UP000245942">
    <property type="component" value="Unassembled WGS sequence"/>
</dbReference>
<dbReference type="PANTHER" id="PTHR48106:SF13">
    <property type="entry name" value="QUINONE OXIDOREDUCTASE-RELATED"/>
    <property type="match status" value="1"/>
</dbReference>
<dbReference type="PROSITE" id="PS01162">
    <property type="entry name" value="QOR_ZETA_CRYSTAL"/>
    <property type="match status" value="1"/>
</dbReference>
<dbReference type="Pfam" id="PF00107">
    <property type="entry name" value="ADH_zinc_N"/>
    <property type="match status" value="1"/>
</dbReference>
<dbReference type="FunFam" id="3.40.50.720:FF:000053">
    <property type="entry name" value="Quinone oxidoreductase 1"/>
    <property type="match status" value="1"/>
</dbReference>
<keyword evidence="2" id="KW-0560">Oxidoreductase</keyword>
<evidence type="ECO:0000313" key="6">
    <source>
        <dbReference type="EMBL" id="PWN22503.1"/>
    </source>
</evidence>
<proteinExistence type="predicted"/>
<evidence type="ECO:0000313" key="7">
    <source>
        <dbReference type="Proteomes" id="UP000245942"/>
    </source>
</evidence>
<evidence type="ECO:0000256" key="3">
    <source>
        <dbReference type="ARBA" id="ARBA00043088"/>
    </source>
</evidence>
<dbReference type="GO" id="GO:0008270">
    <property type="term" value="F:zinc ion binding"/>
    <property type="evidence" value="ECO:0007669"/>
    <property type="project" value="InterPro"/>
</dbReference>
<organism evidence="6 7">
    <name type="scientific">Pseudomicrostroma glucosiphilum</name>
    <dbReference type="NCBI Taxonomy" id="1684307"/>
    <lineage>
        <taxon>Eukaryota</taxon>
        <taxon>Fungi</taxon>
        <taxon>Dikarya</taxon>
        <taxon>Basidiomycota</taxon>
        <taxon>Ustilaginomycotina</taxon>
        <taxon>Exobasidiomycetes</taxon>
        <taxon>Microstromatales</taxon>
        <taxon>Microstromatales incertae sedis</taxon>
        <taxon>Pseudomicrostroma</taxon>
    </lineage>
</organism>
<dbReference type="EMBL" id="KZ819323">
    <property type="protein sequence ID" value="PWN22503.1"/>
    <property type="molecule type" value="Genomic_DNA"/>
</dbReference>
<dbReference type="GO" id="GO:0070402">
    <property type="term" value="F:NADPH binding"/>
    <property type="evidence" value="ECO:0007669"/>
    <property type="project" value="TreeGrafter"/>
</dbReference>
<protein>
    <recommendedName>
        <fullName evidence="4">Probable quinone oxidoreductase</fullName>
    </recommendedName>
    <alternativeName>
        <fullName evidence="3">NADPH:quinone reductase</fullName>
    </alternativeName>
</protein>
<dbReference type="GO" id="GO:0003960">
    <property type="term" value="F:quinone reductase (NADPH) activity"/>
    <property type="evidence" value="ECO:0007669"/>
    <property type="project" value="InterPro"/>
</dbReference>
<accession>A0A316UDQ3</accession>
<dbReference type="RefSeq" id="XP_025349663.1">
    <property type="nucleotide sequence ID" value="XM_025492006.1"/>
</dbReference>
<evidence type="ECO:0000256" key="2">
    <source>
        <dbReference type="ARBA" id="ARBA00023002"/>
    </source>
</evidence>
<keyword evidence="1" id="KW-0521">NADP</keyword>
<dbReference type="InterPro" id="IPR013149">
    <property type="entry name" value="ADH-like_C"/>
</dbReference>
<dbReference type="InterPro" id="IPR047618">
    <property type="entry name" value="QOR-like"/>
</dbReference>
<dbReference type="Gene3D" id="3.40.50.720">
    <property type="entry name" value="NAD(P)-binding Rossmann-like Domain"/>
    <property type="match status" value="1"/>
</dbReference>
<dbReference type="OrthoDB" id="48317at2759"/>
<dbReference type="SMART" id="SM00829">
    <property type="entry name" value="PKS_ER"/>
    <property type="match status" value="1"/>
</dbReference>
<dbReference type="SUPFAM" id="SSF50129">
    <property type="entry name" value="GroES-like"/>
    <property type="match status" value="1"/>
</dbReference>
<feature type="domain" description="Enoyl reductase (ER)" evidence="5">
    <location>
        <begin position="18"/>
        <end position="327"/>
    </location>
</feature>
<dbReference type="AlphaFoldDB" id="A0A316UDQ3"/>
<dbReference type="GeneID" id="37013740"/>
<sequence>MAASLPSQMRACSIAKQGGLENIAVDSVEVPSVGPTDVLIKVGYAGVNMIDTYHRGGVYKLETPFTLGTEASGTVAALGSNVMDLSVGDRVASYGLGAFAEYCKAARAKVVKLPEGLGDKEGAAALLQGLTAWTLLKEAYPVKKGDWVLVHAAAGGVGLLLCQMASYLGAHVIGTTSSEEKAKIAKENGAEHVLQYGEGFVDKVLELTGGEGCAGIYDGVGKDTWEDDFKIIARKGTICTFGNASGPVEPFPALKLAAKNVKVCRPTLGNYVYTQQEFEGYSAELFKLIADGKLNLRVHGEYPFSVEGIRKSQEDITSRKTMGKLVIKVGQD</sequence>
<gene>
    <name evidence="6" type="ORF">BCV69DRAFT_281490</name>
</gene>
<dbReference type="STRING" id="1684307.A0A316UDQ3"/>
<dbReference type="InterPro" id="IPR020843">
    <property type="entry name" value="ER"/>
</dbReference>
<dbReference type="InterPro" id="IPR002364">
    <property type="entry name" value="Quin_OxRdtase/zeta-crystal_CS"/>
</dbReference>
<dbReference type="PANTHER" id="PTHR48106">
    <property type="entry name" value="QUINONE OXIDOREDUCTASE PIG3-RELATED"/>
    <property type="match status" value="1"/>
</dbReference>
<dbReference type="Pfam" id="PF08240">
    <property type="entry name" value="ADH_N"/>
    <property type="match status" value="1"/>
</dbReference>
<dbReference type="SUPFAM" id="SSF51735">
    <property type="entry name" value="NAD(P)-binding Rossmann-fold domains"/>
    <property type="match status" value="1"/>
</dbReference>
<evidence type="ECO:0000259" key="5">
    <source>
        <dbReference type="SMART" id="SM00829"/>
    </source>
</evidence>